<sequence length="315" mass="34311">MTNIVFMGTPDFSVPILNRLIEEGYHIPLVVTQPDRPKGRKKVMTPPPVKQAAIEHGIEVFQPEKIKESYEKIFAYEPDILITAAYGQILPEPLLDYPELGAINVHASLLPELRGAAPIHYALMQGKKQTGVTIMYMVKALDAGDMLSKKTVEIEETDDVGTLHDKLSDAGAGLLKETLPGLIEGTLIAEPQNHEAATFASTIKRGEESIEFTRPSEDVWNHIRGMSPWPVAHTVWEGKPLKLWAARKGSLTHSEVPGTILDKSPEGIVVACGDGRSVIVTELQPAGKKRMDAAAFVNGVGQAMNIGDVLGENNE</sequence>
<dbReference type="InterPro" id="IPR036477">
    <property type="entry name" value="Formyl_transf_N_sf"/>
</dbReference>
<gene>
    <name evidence="8" type="primary">fmt</name>
    <name evidence="11" type="ORF">SAMN04490247_0556</name>
</gene>
<feature type="binding site" evidence="8">
    <location>
        <begin position="108"/>
        <end position="111"/>
    </location>
    <ligand>
        <name>(6S)-5,6,7,8-tetrahydrofolate</name>
        <dbReference type="ChEBI" id="CHEBI:57453"/>
    </ligand>
</feature>
<dbReference type="CDD" id="cd08646">
    <property type="entry name" value="FMT_core_Met-tRNA-FMT_N"/>
    <property type="match status" value="1"/>
</dbReference>
<dbReference type="InterPro" id="IPR001555">
    <property type="entry name" value="GART_AS"/>
</dbReference>
<accession>A0A1G8QE29</accession>
<comment type="catalytic activity">
    <reaction evidence="7 8">
        <text>L-methionyl-tRNA(fMet) + (6R)-10-formyltetrahydrofolate = N-formyl-L-methionyl-tRNA(fMet) + (6S)-5,6,7,8-tetrahydrofolate + H(+)</text>
        <dbReference type="Rhea" id="RHEA:24380"/>
        <dbReference type="Rhea" id="RHEA-COMP:9952"/>
        <dbReference type="Rhea" id="RHEA-COMP:9953"/>
        <dbReference type="ChEBI" id="CHEBI:15378"/>
        <dbReference type="ChEBI" id="CHEBI:57453"/>
        <dbReference type="ChEBI" id="CHEBI:78530"/>
        <dbReference type="ChEBI" id="CHEBI:78844"/>
        <dbReference type="ChEBI" id="CHEBI:195366"/>
        <dbReference type="EC" id="2.1.2.9"/>
    </reaction>
</comment>
<dbReference type="PANTHER" id="PTHR11138">
    <property type="entry name" value="METHIONYL-TRNA FORMYLTRANSFERASE"/>
    <property type="match status" value="1"/>
</dbReference>
<dbReference type="InterPro" id="IPR044135">
    <property type="entry name" value="Met-tRNA-FMT_C"/>
</dbReference>
<name>A0A1G8QE29_9BACI</name>
<dbReference type="GO" id="GO:0004479">
    <property type="term" value="F:methionyl-tRNA formyltransferase activity"/>
    <property type="evidence" value="ECO:0007669"/>
    <property type="project" value="UniProtKB-UniRule"/>
</dbReference>
<evidence type="ECO:0000313" key="11">
    <source>
        <dbReference type="EMBL" id="SDJ02951.1"/>
    </source>
</evidence>
<dbReference type="GO" id="GO:0005829">
    <property type="term" value="C:cytosol"/>
    <property type="evidence" value="ECO:0007669"/>
    <property type="project" value="TreeGrafter"/>
</dbReference>
<keyword evidence="6 8" id="KW-0648">Protein biosynthesis</keyword>
<dbReference type="Pfam" id="PF00551">
    <property type="entry name" value="Formyl_trans_N"/>
    <property type="match status" value="1"/>
</dbReference>
<dbReference type="InterPro" id="IPR005793">
    <property type="entry name" value="Formyl_trans_C"/>
</dbReference>
<dbReference type="InterPro" id="IPR011034">
    <property type="entry name" value="Formyl_transferase-like_C_sf"/>
</dbReference>
<evidence type="ECO:0000256" key="5">
    <source>
        <dbReference type="ARBA" id="ARBA00022679"/>
    </source>
</evidence>
<dbReference type="InterPro" id="IPR005794">
    <property type="entry name" value="Fmt"/>
</dbReference>
<dbReference type="EMBL" id="FNEV01000001">
    <property type="protein sequence ID" value="SDJ02951.1"/>
    <property type="molecule type" value="Genomic_DNA"/>
</dbReference>
<dbReference type="SUPFAM" id="SSF53328">
    <property type="entry name" value="Formyltransferase"/>
    <property type="match status" value="1"/>
</dbReference>
<dbReference type="STRING" id="86666.SAMN04490247_0556"/>
<evidence type="ECO:0000256" key="4">
    <source>
        <dbReference type="ARBA" id="ARBA00016014"/>
    </source>
</evidence>
<dbReference type="Gene3D" id="3.10.25.10">
    <property type="entry name" value="Formyl transferase, C-terminal domain"/>
    <property type="match status" value="1"/>
</dbReference>
<dbReference type="PANTHER" id="PTHR11138:SF5">
    <property type="entry name" value="METHIONYL-TRNA FORMYLTRANSFERASE, MITOCHONDRIAL"/>
    <property type="match status" value="1"/>
</dbReference>
<evidence type="ECO:0000256" key="8">
    <source>
        <dbReference type="HAMAP-Rule" id="MF_00182"/>
    </source>
</evidence>
<evidence type="ECO:0000256" key="3">
    <source>
        <dbReference type="ARBA" id="ARBA00012261"/>
    </source>
</evidence>
<dbReference type="HAMAP" id="MF_00182">
    <property type="entry name" value="Formyl_trans"/>
    <property type="match status" value="1"/>
</dbReference>
<dbReference type="FunFam" id="3.40.50.170:FF:000004">
    <property type="entry name" value="Methionyl-tRNA formyltransferase"/>
    <property type="match status" value="1"/>
</dbReference>
<keyword evidence="5 8" id="KW-0808">Transferase</keyword>
<comment type="similarity">
    <text evidence="2 8">Belongs to the Fmt family.</text>
</comment>
<dbReference type="OrthoDB" id="9802815at2"/>
<dbReference type="AlphaFoldDB" id="A0A1G8QE29"/>
<dbReference type="Proteomes" id="UP000199225">
    <property type="component" value="Unassembled WGS sequence"/>
</dbReference>
<feature type="domain" description="Formyl transferase N-terminal" evidence="9">
    <location>
        <begin position="3"/>
        <end position="177"/>
    </location>
</feature>
<comment type="function">
    <text evidence="1 8">Attaches a formyl group to the free amino group of methionyl-tRNA(fMet). The formyl group appears to play a dual role in the initiator identity of N-formylmethionyl-tRNA by promoting its recognition by IF2 and preventing the misappropriation of this tRNA by the elongation apparatus.</text>
</comment>
<dbReference type="CDD" id="cd08704">
    <property type="entry name" value="Met_tRNA_FMT_C"/>
    <property type="match status" value="1"/>
</dbReference>
<dbReference type="InterPro" id="IPR037022">
    <property type="entry name" value="Formyl_trans_C_sf"/>
</dbReference>
<dbReference type="InterPro" id="IPR041711">
    <property type="entry name" value="Met-tRNA-FMT_N"/>
</dbReference>
<dbReference type="PROSITE" id="PS00373">
    <property type="entry name" value="GART"/>
    <property type="match status" value="1"/>
</dbReference>
<organism evidence="11 12">
    <name type="scientific">Salimicrobium halophilum</name>
    <dbReference type="NCBI Taxonomy" id="86666"/>
    <lineage>
        <taxon>Bacteria</taxon>
        <taxon>Bacillati</taxon>
        <taxon>Bacillota</taxon>
        <taxon>Bacilli</taxon>
        <taxon>Bacillales</taxon>
        <taxon>Bacillaceae</taxon>
        <taxon>Salimicrobium</taxon>
    </lineage>
</organism>
<dbReference type="Gene3D" id="3.40.50.170">
    <property type="entry name" value="Formyl transferase, N-terminal domain"/>
    <property type="match status" value="1"/>
</dbReference>
<feature type="domain" description="Formyl transferase C-terminal" evidence="10">
    <location>
        <begin position="203"/>
        <end position="300"/>
    </location>
</feature>
<evidence type="ECO:0000256" key="6">
    <source>
        <dbReference type="ARBA" id="ARBA00022917"/>
    </source>
</evidence>
<dbReference type="Pfam" id="PF02911">
    <property type="entry name" value="Formyl_trans_C"/>
    <property type="match status" value="1"/>
</dbReference>
<dbReference type="RefSeq" id="WP_093191817.1">
    <property type="nucleotide sequence ID" value="NZ_FNEV01000001.1"/>
</dbReference>
<evidence type="ECO:0000256" key="2">
    <source>
        <dbReference type="ARBA" id="ARBA00010699"/>
    </source>
</evidence>
<keyword evidence="12" id="KW-1185">Reference proteome</keyword>
<evidence type="ECO:0000313" key="12">
    <source>
        <dbReference type="Proteomes" id="UP000199225"/>
    </source>
</evidence>
<evidence type="ECO:0000259" key="9">
    <source>
        <dbReference type="Pfam" id="PF00551"/>
    </source>
</evidence>
<dbReference type="InterPro" id="IPR002376">
    <property type="entry name" value="Formyl_transf_N"/>
</dbReference>
<evidence type="ECO:0000256" key="7">
    <source>
        <dbReference type="ARBA" id="ARBA00048558"/>
    </source>
</evidence>
<reference evidence="12" key="1">
    <citation type="submission" date="2016-10" db="EMBL/GenBank/DDBJ databases">
        <authorList>
            <person name="Varghese N."/>
            <person name="Submissions S."/>
        </authorList>
    </citation>
    <scope>NUCLEOTIDE SEQUENCE [LARGE SCALE GENOMIC DNA]</scope>
    <source>
        <strain evidence="12">DSM 4771</strain>
    </source>
</reference>
<dbReference type="FunFam" id="3.40.50.12230:FF:000001">
    <property type="entry name" value="Methionyl-tRNA formyltransferase"/>
    <property type="match status" value="1"/>
</dbReference>
<dbReference type="EC" id="2.1.2.9" evidence="3 8"/>
<protein>
    <recommendedName>
        <fullName evidence="4 8">Methionyl-tRNA formyltransferase</fullName>
        <ecNumber evidence="3 8">2.1.2.9</ecNumber>
    </recommendedName>
</protein>
<dbReference type="SUPFAM" id="SSF50486">
    <property type="entry name" value="FMT C-terminal domain-like"/>
    <property type="match status" value="1"/>
</dbReference>
<dbReference type="NCBIfam" id="TIGR00460">
    <property type="entry name" value="fmt"/>
    <property type="match status" value="1"/>
</dbReference>
<evidence type="ECO:0000256" key="1">
    <source>
        <dbReference type="ARBA" id="ARBA00002606"/>
    </source>
</evidence>
<evidence type="ECO:0000259" key="10">
    <source>
        <dbReference type="Pfam" id="PF02911"/>
    </source>
</evidence>
<proteinExistence type="inferred from homology"/>